<keyword evidence="6" id="KW-0029">Amino-acid transport</keyword>
<evidence type="ECO:0000313" key="11">
    <source>
        <dbReference type="EMBL" id="ODS24668.1"/>
    </source>
</evidence>
<dbReference type="PANTHER" id="PTHR30614:SF37">
    <property type="entry name" value="AMINO-ACID ABC TRANSPORTER PERMEASE PROTEIN YHDX-RELATED"/>
    <property type="match status" value="1"/>
</dbReference>
<dbReference type="InterPro" id="IPR000515">
    <property type="entry name" value="MetI-like"/>
</dbReference>
<gene>
    <name evidence="11" type="ORF">AB835_02705</name>
</gene>
<evidence type="ECO:0000259" key="10">
    <source>
        <dbReference type="PROSITE" id="PS50928"/>
    </source>
</evidence>
<evidence type="ECO:0000256" key="9">
    <source>
        <dbReference type="RuleBase" id="RU363032"/>
    </source>
</evidence>
<feature type="transmembrane region" description="Helical" evidence="9">
    <location>
        <begin position="24"/>
        <end position="42"/>
    </location>
</feature>
<dbReference type="InterPro" id="IPR035906">
    <property type="entry name" value="MetI-like_sf"/>
</dbReference>
<name>A0A1D2QSU9_9GAMM</name>
<organism evidence="11 12">
    <name type="scientific">Candidatus Endobugula sertula</name>
    <name type="common">Bugula neritina bacterial symbiont</name>
    <dbReference type="NCBI Taxonomy" id="62101"/>
    <lineage>
        <taxon>Bacteria</taxon>
        <taxon>Pseudomonadati</taxon>
        <taxon>Pseudomonadota</taxon>
        <taxon>Gammaproteobacteria</taxon>
        <taxon>Cellvibrionales</taxon>
        <taxon>Cellvibrionaceae</taxon>
        <taxon>Candidatus Endobugula</taxon>
    </lineage>
</organism>
<keyword evidence="7 9" id="KW-1133">Transmembrane helix</keyword>
<feature type="domain" description="ABC transmembrane type-1" evidence="10">
    <location>
        <begin position="90"/>
        <end position="383"/>
    </location>
</feature>
<evidence type="ECO:0000256" key="2">
    <source>
        <dbReference type="ARBA" id="ARBA00010072"/>
    </source>
</evidence>
<reference evidence="11 12" key="1">
    <citation type="journal article" date="2016" name="Appl. Environ. Microbiol.">
        <title>Lack of Overt Genome Reduction in the Bryostatin-Producing Bryozoan Symbiont "Candidatus Endobugula sertula".</title>
        <authorList>
            <person name="Miller I.J."/>
            <person name="Vanee N."/>
            <person name="Fong S.S."/>
            <person name="Lim-Fong G.E."/>
            <person name="Kwan J.C."/>
        </authorList>
    </citation>
    <scope>NUCLEOTIDE SEQUENCE [LARGE SCALE GENOMIC DNA]</scope>
    <source>
        <strain evidence="11">AB1-4</strain>
    </source>
</reference>
<feature type="transmembrane region" description="Helical" evidence="9">
    <location>
        <begin position="364"/>
        <end position="383"/>
    </location>
</feature>
<dbReference type="PROSITE" id="PS50928">
    <property type="entry name" value="ABC_TM1"/>
    <property type="match status" value="1"/>
</dbReference>
<comment type="similarity">
    <text evidence="2">Belongs to the binding-protein-dependent transport system permease family. HisMQ subfamily.</text>
</comment>
<evidence type="ECO:0000256" key="3">
    <source>
        <dbReference type="ARBA" id="ARBA00022448"/>
    </source>
</evidence>
<dbReference type="GO" id="GO:0006865">
    <property type="term" value="P:amino acid transport"/>
    <property type="evidence" value="ECO:0007669"/>
    <property type="project" value="UniProtKB-KW"/>
</dbReference>
<proteinExistence type="inferred from homology"/>
<dbReference type="PANTHER" id="PTHR30614">
    <property type="entry name" value="MEMBRANE COMPONENT OF AMINO ACID ABC TRANSPORTER"/>
    <property type="match status" value="1"/>
</dbReference>
<dbReference type="InterPro" id="IPR043429">
    <property type="entry name" value="ArtM/GltK/GlnP/TcyL/YhdX-like"/>
</dbReference>
<dbReference type="AlphaFoldDB" id="A0A1D2QSU9"/>
<feature type="transmembrane region" description="Helical" evidence="9">
    <location>
        <begin position="54"/>
        <end position="74"/>
    </location>
</feature>
<dbReference type="Pfam" id="PF00528">
    <property type="entry name" value="BPD_transp_1"/>
    <property type="match status" value="1"/>
</dbReference>
<sequence length="395" mass="44120">MKTDTRPSSAGAKAFYNNPKYRGWIYQSLLLIFLIAFFYSIISNTLSNMAAQGIKSGFGFMTTSAGFDVLMSLIPFETTDSYTKVFIIGILNTILVSIIGVICSTMLGFIFGIAYFSRNWLIKKISIIYVETFRNIPVILQVLFWYTAVLTTLPSTRDSLSIGEAFFLNIRGLYIPRLIDEPKSFVVYIAIVIAIVAIFFLRRWARKRQDLTGEQFPLIWSSLGILLGLPLLALFIAGVPFHFEYPELKGFNFQGGINVIPELMALAIAMSIYTGAFIAEAVRAGIQSVPHGQTEAARSIGLKERKIMSLIIVPQAMRVITPMLNSEYQSLVKNTTIATAIGYPELFTVFAGSALNQVGQAIEMMFMSLAIYFALNMMISFIMNQFNKRVAITTR</sequence>
<dbReference type="NCBIfam" id="TIGR01726">
    <property type="entry name" value="HEQRo_perm_3TM"/>
    <property type="match status" value="1"/>
</dbReference>
<dbReference type="InterPro" id="IPR010065">
    <property type="entry name" value="AA_ABC_transptr_permease_3TM"/>
</dbReference>
<evidence type="ECO:0000256" key="5">
    <source>
        <dbReference type="ARBA" id="ARBA00022692"/>
    </source>
</evidence>
<comment type="caution">
    <text evidence="11">The sequence shown here is derived from an EMBL/GenBank/DDBJ whole genome shotgun (WGS) entry which is preliminary data.</text>
</comment>
<feature type="transmembrane region" description="Helical" evidence="9">
    <location>
        <begin position="263"/>
        <end position="286"/>
    </location>
</feature>
<evidence type="ECO:0000313" key="12">
    <source>
        <dbReference type="Proteomes" id="UP000242502"/>
    </source>
</evidence>
<protein>
    <submittedName>
        <fullName evidence="11">Amino acid ABC transporter permease</fullName>
    </submittedName>
</protein>
<feature type="transmembrane region" description="Helical" evidence="9">
    <location>
        <begin position="185"/>
        <end position="205"/>
    </location>
</feature>
<keyword evidence="4" id="KW-1003">Cell membrane</keyword>
<dbReference type="CDD" id="cd06261">
    <property type="entry name" value="TM_PBP2"/>
    <property type="match status" value="1"/>
</dbReference>
<dbReference type="GO" id="GO:0043190">
    <property type="term" value="C:ATP-binding cassette (ABC) transporter complex"/>
    <property type="evidence" value="ECO:0007669"/>
    <property type="project" value="InterPro"/>
</dbReference>
<dbReference type="GO" id="GO:0022857">
    <property type="term" value="F:transmembrane transporter activity"/>
    <property type="evidence" value="ECO:0007669"/>
    <property type="project" value="InterPro"/>
</dbReference>
<evidence type="ECO:0000256" key="8">
    <source>
        <dbReference type="ARBA" id="ARBA00023136"/>
    </source>
</evidence>
<dbReference type="EMBL" id="MDLC01000006">
    <property type="protein sequence ID" value="ODS24668.1"/>
    <property type="molecule type" value="Genomic_DNA"/>
</dbReference>
<evidence type="ECO:0000256" key="7">
    <source>
        <dbReference type="ARBA" id="ARBA00022989"/>
    </source>
</evidence>
<dbReference type="SUPFAM" id="SSF161098">
    <property type="entry name" value="MetI-like"/>
    <property type="match status" value="2"/>
</dbReference>
<dbReference type="Gene3D" id="1.10.3720.10">
    <property type="entry name" value="MetI-like"/>
    <property type="match status" value="2"/>
</dbReference>
<dbReference type="STRING" id="62101.AB835_02705"/>
<keyword evidence="5 9" id="KW-0812">Transmembrane</keyword>
<keyword evidence="8 9" id="KW-0472">Membrane</keyword>
<feature type="transmembrane region" description="Helical" evidence="9">
    <location>
        <begin position="217"/>
        <end position="243"/>
    </location>
</feature>
<keyword evidence="3 9" id="KW-0813">Transport</keyword>
<evidence type="ECO:0000256" key="4">
    <source>
        <dbReference type="ARBA" id="ARBA00022475"/>
    </source>
</evidence>
<evidence type="ECO:0000256" key="1">
    <source>
        <dbReference type="ARBA" id="ARBA00004429"/>
    </source>
</evidence>
<feature type="transmembrane region" description="Helical" evidence="9">
    <location>
        <begin position="128"/>
        <end position="148"/>
    </location>
</feature>
<comment type="subcellular location">
    <subcellularLocation>
        <location evidence="1">Cell inner membrane</location>
        <topology evidence="1">Multi-pass membrane protein</topology>
    </subcellularLocation>
    <subcellularLocation>
        <location evidence="9">Cell membrane</location>
        <topology evidence="9">Multi-pass membrane protein</topology>
    </subcellularLocation>
</comment>
<dbReference type="Proteomes" id="UP000242502">
    <property type="component" value="Unassembled WGS sequence"/>
</dbReference>
<feature type="transmembrane region" description="Helical" evidence="9">
    <location>
        <begin position="86"/>
        <end position="116"/>
    </location>
</feature>
<accession>A0A1D2QSU9</accession>
<evidence type="ECO:0000256" key="6">
    <source>
        <dbReference type="ARBA" id="ARBA00022970"/>
    </source>
</evidence>